<evidence type="ECO:0000313" key="2">
    <source>
        <dbReference type="EMBL" id="KAF9882890.1"/>
    </source>
</evidence>
<dbReference type="InterPro" id="IPR032675">
    <property type="entry name" value="LRR_dom_sf"/>
</dbReference>
<reference evidence="2" key="1">
    <citation type="journal article" date="2019" name="Beilstein J. Org. Chem.">
        <title>Nanangenines: drimane sesquiterpenoids as the dominant metabolite cohort of a novel Australian fungus, Aspergillus nanangensis.</title>
        <authorList>
            <person name="Lacey H.J."/>
            <person name="Gilchrist C.L.M."/>
            <person name="Crombie A."/>
            <person name="Kalaitzis J.A."/>
            <person name="Vuong D."/>
            <person name="Rutledge P.J."/>
            <person name="Turner P."/>
            <person name="Pitt J.I."/>
            <person name="Lacey E."/>
            <person name="Chooi Y.H."/>
            <person name="Piggott A.M."/>
        </authorList>
    </citation>
    <scope>NUCLEOTIDE SEQUENCE</scope>
    <source>
        <strain evidence="2">MST-FP2251</strain>
    </source>
</reference>
<dbReference type="SUPFAM" id="SSF52047">
    <property type="entry name" value="RNI-like"/>
    <property type="match status" value="1"/>
</dbReference>
<organism evidence="2 3">
    <name type="scientific">Aspergillus nanangensis</name>
    <dbReference type="NCBI Taxonomy" id="2582783"/>
    <lineage>
        <taxon>Eukaryota</taxon>
        <taxon>Fungi</taxon>
        <taxon>Dikarya</taxon>
        <taxon>Ascomycota</taxon>
        <taxon>Pezizomycotina</taxon>
        <taxon>Eurotiomycetes</taxon>
        <taxon>Eurotiomycetidae</taxon>
        <taxon>Eurotiales</taxon>
        <taxon>Aspergillaceae</taxon>
        <taxon>Aspergillus</taxon>
        <taxon>Aspergillus subgen. Circumdati</taxon>
    </lineage>
</organism>
<evidence type="ECO:0000256" key="1">
    <source>
        <dbReference type="SAM" id="MobiDB-lite"/>
    </source>
</evidence>
<evidence type="ECO:0008006" key="4">
    <source>
        <dbReference type="Google" id="ProtNLM"/>
    </source>
</evidence>
<feature type="compositionally biased region" description="Acidic residues" evidence="1">
    <location>
        <begin position="66"/>
        <end position="75"/>
    </location>
</feature>
<dbReference type="AlphaFoldDB" id="A0AAD4CAJ7"/>
<reference evidence="2" key="2">
    <citation type="submission" date="2020-02" db="EMBL/GenBank/DDBJ databases">
        <authorList>
            <person name="Gilchrist C.L.M."/>
            <person name="Chooi Y.-H."/>
        </authorList>
    </citation>
    <scope>NUCLEOTIDE SEQUENCE</scope>
    <source>
        <strain evidence="2">MST-FP2251</strain>
    </source>
</reference>
<gene>
    <name evidence="2" type="ORF">FE257_004904</name>
</gene>
<evidence type="ECO:0000313" key="3">
    <source>
        <dbReference type="Proteomes" id="UP001194746"/>
    </source>
</evidence>
<feature type="region of interest" description="Disordered" evidence="1">
    <location>
        <begin position="118"/>
        <end position="138"/>
    </location>
</feature>
<keyword evidence="3" id="KW-1185">Reference proteome</keyword>
<feature type="compositionally biased region" description="Acidic residues" evidence="1">
    <location>
        <begin position="119"/>
        <end position="132"/>
    </location>
</feature>
<sequence length="507" mass="56717">MPSLLSLPMELLGQIVQETMPVGFEAIALACKTLHAASTPFQAQYAIRTKRFRDFAFSGRLQKNPEDDEESDSGEYWDQTTQETGIRIRNTRELLEHIAADPTVAQYIQCVNLGKVDKLDDEDEDEDEDEANEMPSPRECEISDALRILVHTSPFIQAVGGNPENWIPGIRRSGVDADVFLMTLISQLREVTMHPRWDVLDPFGRRNDERRWQVLKLLTHRANRPDEYPDAPLSLLSVVNSSREPGYEEKVPLTPVVPFLAINSVTEVSLVSCVFKDDGYTGNQFHPTMSRYSANLRTLDLDSCVAGVEELSQVLSRIPNLEVFRFSHETKWHGCGHNQNMGALLATVQDLCADNLRELVVSIVTPWGDPGATLVDMTRFRKLAVLELDVDMLCGPAYDPSMRDLEGDQIEAHDGPAWPRLVDMLPASIERFALNLSTFSDQHLKCVSHLIEGLEHGRASKLPHLEKLSLSVTGSNPVIPDEAREALTAAKKSGFDILKWGTSTHLL</sequence>
<accession>A0AAD4CAJ7</accession>
<dbReference type="EMBL" id="VCAU01000204">
    <property type="protein sequence ID" value="KAF9882890.1"/>
    <property type="molecule type" value="Genomic_DNA"/>
</dbReference>
<comment type="caution">
    <text evidence="2">The sequence shown here is derived from an EMBL/GenBank/DDBJ whole genome shotgun (WGS) entry which is preliminary data.</text>
</comment>
<proteinExistence type="predicted"/>
<protein>
    <recommendedName>
        <fullName evidence="4">F-box domain-containing protein</fullName>
    </recommendedName>
</protein>
<dbReference type="Gene3D" id="3.80.10.10">
    <property type="entry name" value="Ribonuclease Inhibitor"/>
    <property type="match status" value="1"/>
</dbReference>
<name>A0AAD4CAJ7_ASPNN</name>
<feature type="region of interest" description="Disordered" evidence="1">
    <location>
        <begin position="60"/>
        <end position="83"/>
    </location>
</feature>
<dbReference type="Proteomes" id="UP001194746">
    <property type="component" value="Unassembled WGS sequence"/>
</dbReference>